<dbReference type="EMBL" id="JAOL01000124">
    <property type="protein sequence ID" value="EUA89272.1"/>
    <property type="molecule type" value="Genomic_DNA"/>
</dbReference>
<accession>A0ABP3AD44</accession>
<dbReference type="PANTHER" id="PTHR42847">
    <property type="entry name" value="ALKANESULFONATE MONOOXYGENASE"/>
    <property type="match status" value="1"/>
</dbReference>
<comment type="caution">
    <text evidence="7">The sequence shown here is derived from an EMBL/GenBank/DDBJ whole genome shotgun (WGS) entry which is preliminary data.</text>
</comment>
<feature type="compositionally biased region" description="Basic and acidic residues" evidence="5">
    <location>
        <begin position="287"/>
        <end position="302"/>
    </location>
</feature>
<feature type="compositionally biased region" description="Low complexity" evidence="5">
    <location>
        <begin position="265"/>
        <end position="275"/>
    </location>
</feature>
<keyword evidence="1" id="KW-0285">Flavoprotein</keyword>
<dbReference type="Proteomes" id="UP000020681">
    <property type="component" value="Unassembled WGS sequence"/>
</dbReference>
<evidence type="ECO:0000256" key="4">
    <source>
        <dbReference type="ARBA" id="ARBA00023033"/>
    </source>
</evidence>
<protein>
    <submittedName>
        <fullName evidence="7">F420-dependent oxidoreductase family protein</fullName>
    </submittedName>
</protein>
<feature type="region of interest" description="Disordered" evidence="5">
    <location>
        <begin position="287"/>
        <end position="363"/>
    </location>
</feature>
<dbReference type="Gene3D" id="3.20.20.30">
    <property type="entry name" value="Luciferase-like domain"/>
    <property type="match status" value="1"/>
</dbReference>
<organism evidence="7 8">
    <name type="scientific">Mycobacterium ulcerans str. Harvey</name>
    <dbReference type="NCBI Taxonomy" id="1299332"/>
    <lineage>
        <taxon>Bacteria</taxon>
        <taxon>Bacillati</taxon>
        <taxon>Actinomycetota</taxon>
        <taxon>Actinomycetes</taxon>
        <taxon>Mycobacteriales</taxon>
        <taxon>Mycobacteriaceae</taxon>
        <taxon>Mycobacterium</taxon>
        <taxon>Mycobacterium ulcerans group</taxon>
    </lineage>
</organism>
<feature type="domain" description="Luciferase-like" evidence="6">
    <location>
        <begin position="16"/>
        <end position="224"/>
    </location>
</feature>
<dbReference type="InterPro" id="IPR011251">
    <property type="entry name" value="Luciferase-like_dom"/>
</dbReference>
<reference evidence="7 8" key="1">
    <citation type="submission" date="2014-01" db="EMBL/GenBank/DDBJ databases">
        <authorList>
            <person name="Dobos K."/>
            <person name="Lenaerts A."/>
            <person name="Ordway D."/>
            <person name="DeGroote M.A."/>
            <person name="Parker T."/>
            <person name="Sizemore C."/>
            <person name="Tallon L.J."/>
            <person name="Sadzewicz L.K."/>
            <person name="Sengamalay N."/>
            <person name="Fraser C.M."/>
            <person name="Hine E."/>
            <person name="Shefchek K.A."/>
            <person name="Das S.P."/>
            <person name="Tettelin H."/>
        </authorList>
    </citation>
    <scope>NUCLEOTIDE SEQUENCE [LARGE SCALE GENOMIC DNA]</scope>
    <source>
        <strain evidence="7 8">Harvey</strain>
    </source>
</reference>
<keyword evidence="8" id="KW-1185">Reference proteome</keyword>
<name>A0ABP3AD44_MYCUL</name>
<evidence type="ECO:0000256" key="3">
    <source>
        <dbReference type="ARBA" id="ARBA00023002"/>
    </source>
</evidence>
<feature type="region of interest" description="Disordered" evidence="5">
    <location>
        <begin position="236"/>
        <end position="275"/>
    </location>
</feature>
<dbReference type="NCBIfam" id="TIGR03619">
    <property type="entry name" value="F420_Rv2161c"/>
    <property type="match status" value="1"/>
</dbReference>
<evidence type="ECO:0000256" key="5">
    <source>
        <dbReference type="SAM" id="MobiDB-lite"/>
    </source>
</evidence>
<evidence type="ECO:0000256" key="1">
    <source>
        <dbReference type="ARBA" id="ARBA00022630"/>
    </source>
</evidence>
<keyword evidence="3" id="KW-0560">Oxidoreductase</keyword>
<dbReference type="InterPro" id="IPR019921">
    <property type="entry name" value="Lucif-like_OxRdtase_Rv2161c"/>
</dbReference>
<dbReference type="InterPro" id="IPR036661">
    <property type="entry name" value="Luciferase-like_sf"/>
</dbReference>
<gene>
    <name evidence="7" type="ORF">I551_4270</name>
</gene>
<keyword evidence="2" id="KW-0288">FMN</keyword>
<keyword evidence="4" id="KW-0503">Monooxygenase</keyword>
<proteinExistence type="predicted"/>
<evidence type="ECO:0000313" key="8">
    <source>
        <dbReference type="Proteomes" id="UP000020681"/>
    </source>
</evidence>
<evidence type="ECO:0000256" key="2">
    <source>
        <dbReference type="ARBA" id="ARBA00022643"/>
    </source>
</evidence>
<evidence type="ECO:0000313" key="7">
    <source>
        <dbReference type="EMBL" id="EUA89272.1"/>
    </source>
</evidence>
<evidence type="ECO:0000259" key="6">
    <source>
        <dbReference type="Pfam" id="PF00296"/>
    </source>
</evidence>
<dbReference type="InterPro" id="IPR050172">
    <property type="entry name" value="SsuD_RutA_monooxygenase"/>
</dbReference>
<feature type="compositionally biased region" description="Low complexity" evidence="5">
    <location>
        <begin position="309"/>
        <end position="325"/>
    </location>
</feature>
<dbReference type="SUPFAM" id="SSF51679">
    <property type="entry name" value="Bacterial luciferase-like"/>
    <property type="match status" value="1"/>
</dbReference>
<dbReference type="PANTHER" id="PTHR42847:SF4">
    <property type="entry name" value="ALKANESULFONATE MONOOXYGENASE-RELATED"/>
    <property type="match status" value="1"/>
</dbReference>
<sequence length="363" mass="40146">MSAAAAKLSIATPVVTLLPGVSAPWEKTASIEDLTQIAETADKLGYYHLTCSEHIALPAAEKRRRGTRYWDPLATLSYLAARTQRIRLATNVLVLGYHHPLEIAKRYGTLDTVSNGRLILGVGVGSLKEEFDLIGAPFENRGARADDALRALRAALSVPEPRYHGEFYSFRDMVVDPCAVQKRLPIWVGGRTLRSLRRATSLAEGWVPFGISLGEARDWLSRFDIGSGFEVVLSSPEPLNPIGDRKEPGTSSPTSPRTAPPPSAPRSRTPRGSSTWITCTHWPSWIHRDPDRRGDIQPDRSRAARRSRQLSALAPARSHARAIPAPRHRARPALDRRWRLPQLTAGRSRTAGQDLQRGALPRR</sequence>
<dbReference type="Pfam" id="PF00296">
    <property type="entry name" value="Bac_luciferase"/>
    <property type="match status" value="1"/>
</dbReference>